<dbReference type="Gene3D" id="3.40.50.300">
    <property type="entry name" value="P-loop containing nucleotide triphosphate hydrolases"/>
    <property type="match status" value="1"/>
</dbReference>
<proteinExistence type="predicted"/>
<sequence>MTSTQNVLIAPQGDGSYGSRKDDSDLNTDGRLVTFIDTPGFDDTTKSGADILAMITAFLASTYRQGTTLSGVIYIYRISDFRMGGISTRNFKMFRKLCGEAT</sequence>
<accession>A0A8H7DPA3</accession>
<dbReference type="GeneID" id="59379301"/>
<dbReference type="SUPFAM" id="SSF52540">
    <property type="entry name" value="P-loop containing nucleoside triphosphate hydrolases"/>
    <property type="match status" value="1"/>
</dbReference>
<gene>
    <name evidence="2" type="ORF">PC9H_009483</name>
</gene>
<evidence type="ECO:0000313" key="2">
    <source>
        <dbReference type="EMBL" id="KAF7424180.1"/>
    </source>
</evidence>
<comment type="caution">
    <text evidence="2">The sequence shown here is derived from an EMBL/GenBank/DDBJ whole genome shotgun (WGS) entry which is preliminary data.</text>
</comment>
<dbReference type="EMBL" id="JACETU010000007">
    <property type="protein sequence ID" value="KAF7424180.1"/>
    <property type="molecule type" value="Genomic_DNA"/>
</dbReference>
<dbReference type="AlphaFoldDB" id="A0A8H7DPA3"/>
<keyword evidence="3" id="KW-1185">Reference proteome</keyword>
<dbReference type="VEuPathDB" id="FungiDB:PC9H_009483"/>
<reference evidence="2" key="1">
    <citation type="submission" date="2019-07" db="EMBL/GenBank/DDBJ databases">
        <authorList>
            <person name="Palmer J.M."/>
        </authorList>
    </citation>
    <scope>NUCLEOTIDE SEQUENCE</scope>
    <source>
        <strain evidence="2">PC9</strain>
    </source>
</reference>
<evidence type="ECO:0000313" key="3">
    <source>
        <dbReference type="Proteomes" id="UP000623687"/>
    </source>
</evidence>
<organism evidence="2 3">
    <name type="scientific">Pleurotus ostreatus</name>
    <name type="common">Oyster mushroom</name>
    <name type="synonym">White-rot fungus</name>
    <dbReference type="NCBI Taxonomy" id="5322"/>
    <lineage>
        <taxon>Eukaryota</taxon>
        <taxon>Fungi</taxon>
        <taxon>Dikarya</taxon>
        <taxon>Basidiomycota</taxon>
        <taxon>Agaricomycotina</taxon>
        <taxon>Agaricomycetes</taxon>
        <taxon>Agaricomycetidae</taxon>
        <taxon>Agaricales</taxon>
        <taxon>Pleurotineae</taxon>
        <taxon>Pleurotaceae</taxon>
        <taxon>Pleurotus</taxon>
    </lineage>
</organism>
<feature type="region of interest" description="Disordered" evidence="1">
    <location>
        <begin position="1"/>
        <end position="27"/>
    </location>
</feature>
<evidence type="ECO:0008006" key="4">
    <source>
        <dbReference type="Google" id="ProtNLM"/>
    </source>
</evidence>
<dbReference type="Proteomes" id="UP000623687">
    <property type="component" value="Unassembled WGS sequence"/>
</dbReference>
<dbReference type="RefSeq" id="XP_036628374.1">
    <property type="nucleotide sequence ID" value="XM_036778985.1"/>
</dbReference>
<protein>
    <recommendedName>
        <fullName evidence="4">G domain-containing protein</fullName>
    </recommendedName>
</protein>
<dbReference type="InterPro" id="IPR027417">
    <property type="entry name" value="P-loop_NTPase"/>
</dbReference>
<evidence type="ECO:0000256" key="1">
    <source>
        <dbReference type="SAM" id="MobiDB-lite"/>
    </source>
</evidence>
<dbReference type="OrthoDB" id="8954335at2759"/>
<name>A0A8H7DPA3_PLEOS</name>